<dbReference type="Pfam" id="PF13186">
    <property type="entry name" value="SPASM"/>
    <property type="match status" value="1"/>
</dbReference>
<dbReference type="InterPro" id="IPR017200">
    <property type="entry name" value="PqqE-like"/>
</dbReference>
<dbReference type="PROSITE" id="PS51918">
    <property type="entry name" value="RADICAL_SAM"/>
    <property type="match status" value="1"/>
</dbReference>
<keyword evidence="3 8" id="KW-0479">Metal-binding</keyword>
<keyword evidence="11" id="KW-1185">Reference proteome</keyword>
<keyword evidence="5 8" id="KW-0560">Oxidoreductase</keyword>
<dbReference type="PANTHER" id="PTHR11228">
    <property type="entry name" value="RADICAL SAM DOMAIN PROTEIN"/>
    <property type="match status" value="1"/>
</dbReference>
<evidence type="ECO:0000259" key="9">
    <source>
        <dbReference type="PROSITE" id="PS51918"/>
    </source>
</evidence>
<keyword evidence="6 8" id="KW-0408">Iron</keyword>
<dbReference type="InterPro" id="IPR007197">
    <property type="entry name" value="rSAM"/>
</dbReference>
<comment type="similarity">
    <text evidence="8">Belongs to the radical SAM superfamily. PqqE family.</text>
</comment>
<keyword evidence="7 8" id="KW-0411">Iron-sulfur</keyword>
<dbReference type="PIRSF" id="PIRSF037420">
    <property type="entry name" value="PQQ_syn_pqqE"/>
    <property type="match status" value="1"/>
</dbReference>
<keyword evidence="4 8" id="KW-0884">PQQ biosynthesis</keyword>
<dbReference type="CDD" id="cd01335">
    <property type="entry name" value="Radical_SAM"/>
    <property type="match status" value="1"/>
</dbReference>
<evidence type="ECO:0000256" key="7">
    <source>
        <dbReference type="ARBA" id="ARBA00023014"/>
    </source>
</evidence>
<dbReference type="HAMAP" id="MF_00660">
    <property type="entry name" value="PqqE"/>
    <property type="match status" value="1"/>
</dbReference>
<feature type="domain" description="Radical SAM core" evidence="9">
    <location>
        <begin position="16"/>
        <end position="231"/>
    </location>
</feature>
<gene>
    <name evidence="10" type="primary">pqqE_1</name>
    <name evidence="8" type="synonym">pqqE</name>
    <name evidence="10" type="ORF">GCM10010276_14950</name>
</gene>
<protein>
    <recommendedName>
        <fullName evidence="8">PqqA peptide cyclase</fullName>
        <ecNumber evidence="8">1.21.98.4</ecNumber>
    </recommendedName>
    <alternativeName>
        <fullName evidence="8">Coenzyme PQQ synthesis protein E</fullName>
    </alternativeName>
</protein>
<feature type="binding site" evidence="8">
    <location>
        <position position="30"/>
    </location>
    <ligand>
        <name>[4Fe-4S] cluster</name>
        <dbReference type="ChEBI" id="CHEBI:49883"/>
        <note>4Fe-4S-S-AdoMet</note>
    </ligand>
</feature>
<keyword evidence="2 8" id="KW-0949">S-adenosyl-L-methionine</keyword>
<evidence type="ECO:0000256" key="4">
    <source>
        <dbReference type="ARBA" id="ARBA00022905"/>
    </source>
</evidence>
<dbReference type="InterPro" id="IPR006638">
    <property type="entry name" value="Elp3/MiaA/NifB-like_rSAM"/>
</dbReference>
<dbReference type="InterPro" id="IPR023885">
    <property type="entry name" value="4Fe4S-binding_SPASM_dom"/>
</dbReference>
<evidence type="ECO:0000256" key="2">
    <source>
        <dbReference type="ARBA" id="ARBA00022691"/>
    </source>
</evidence>
<dbReference type="SFLD" id="SFLDF00280">
    <property type="entry name" value="coenzyme_PQQ_synthesis_protein"/>
    <property type="match status" value="1"/>
</dbReference>
<sequence length="381" mass="41225">MTLTDPTAPAPAAPAPARPWALLAELTHACPLHCGYCSNPLELTRRSRELTAGQWADVMRQAGEFGVVHTHLSGGEPLLRRDLEQIVAAAEAAGIYTQLVTSGVGLDRERLGALTAGGLRSVQLSVQHADPRASDRIAGRRSFGEKERAAALVRAAGLPLGLNVVLHHENLDAIDAVVELGVSWGVDRIELANAQFYGWGLLNRAALLATREQLARARDAVERWRERLTPDGPELVWVVPDYFDGAAKPCMGGWGAVSLTVTPDGTVLPCPAAASLPDLDPPNVRDHPLAWIWDHSPAFSRYRGTDWMADPCRSCPRREEDHGGCRCQAYALTGDAARTDPACRLSPDHALILALTDDRTQGRPAIRRRAPVRPGIARQLP</sequence>
<dbReference type="NCBIfam" id="TIGR04085">
    <property type="entry name" value="rSAM_more_4Fe4S"/>
    <property type="match status" value="1"/>
</dbReference>
<reference evidence="10 11" key="1">
    <citation type="journal article" date="2019" name="Int. J. Syst. Evol. Microbiol.">
        <title>The Global Catalogue of Microorganisms (GCM) 10K type strain sequencing project: providing services to taxonomists for standard genome sequencing and annotation.</title>
        <authorList>
            <consortium name="The Broad Institute Genomics Platform"/>
            <consortium name="The Broad Institute Genome Sequencing Center for Infectious Disease"/>
            <person name="Wu L."/>
            <person name="Ma J."/>
        </authorList>
    </citation>
    <scope>NUCLEOTIDE SEQUENCE [LARGE SCALE GENOMIC DNA]</scope>
    <source>
        <strain evidence="10 11">JCM 4395</strain>
    </source>
</reference>
<dbReference type="Proteomes" id="UP001501777">
    <property type="component" value="Unassembled WGS sequence"/>
</dbReference>
<keyword evidence="1 8" id="KW-0004">4Fe-4S</keyword>
<dbReference type="SFLD" id="SFLDG01067">
    <property type="entry name" value="SPASM/twitch_domain_containing"/>
    <property type="match status" value="1"/>
</dbReference>
<comment type="subunit">
    <text evidence="8">Interacts with PqqD. The interaction is necessary for activity of PqqE.</text>
</comment>
<dbReference type="InterPro" id="IPR058240">
    <property type="entry name" value="rSAM_sf"/>
</dbReference>
<organism evidence="10 11">
    <name type="scientific">Streptomyces longisporus</name>
    <dbReference type="NCBI Taxonomy" id="1948"/>
    <lineage>
        <taxon>Bacteria</taxon>
        <taxon>Bacillati</taxon>
        <taxon>Actinomycetota</taxon>
        <taxon>Actinomycetes</taxon>
        <taxon>Kitasatosporales</taxon>
        <taxon>Streptomycetaceae</taxon>
        <taxon>Streptomyces</taxon>
    </lineage>
</organism>
<name>A0ABN3LC24_STRLO</name>
<comment type="function">
    <text evidence="8">Catalyzes the cross-linking of a glutamate residue and a tyrosine residue in the PqqA protein as part of the biosynthesis of pyrroloquinoline quinone (PQQ).</text>
</comment>
<dbReference type="SUPFAM" id="SSF102114">
    <property type="entry name" value="Radical SAM enzymes"/>
    <property type="match status" value="1"/>
</dbReference>
<evidence type="ECO:0000313" key="10">
    <source>
        <dbReference type="EMBL" id="GAA2479417.1"/>
    </source>
</evidence>
<accession>A0ABN3LC24</accession>
<evidence type="ECO:0000256" key="1">
    <source>
        <dbReference type="ARBA" id="ARBA00022485"/>
    </source>
</evidence>
<feature type="binding site" evidence="8">
    <location>
        <position position="34"/>
    </location>
    <ligand>
        <name>[4Fe-4S] cluster</name>
        <dbReference type="ChEBI" id="CHEBI:49883"/>
        <note>4Fe-4S-S-AdoMet</note>
    </ligand>
</feature>
<dbReference type="SMART" id="SM00729">
    <property type="entry name" value="Elp3"/>
    <property type="match status" value="1"/>
</dbReference>
<dbReference type="EMBL" id="BAAASG010000004">
    <property type="protein sequence ID" value="GAA2479417.1"/>
    <property type="molecule type" value="Genomic_DNA"/>
</dbReference>
<evidence type="ECO:0000256" key="3">
    <source>
        <dbReference type="ARBA" id="ARBA00022723"/>
    </source>
</evidence>
<feature type="binding site" evidence="8">
    <location>
        <position position="37"/>
    </location>
    <ligand>
        <name>[4Fe-4S] cluster</name>
        <dbReference type="ChEBI" id="CHEBI:49883"/>
        <note>4Fe-4S-S-AdoMet</note>
    </ligand>
</feature>
<dbReference type="EC" id="1.21.98.4" evidence="8"/>
<dbReference type="InterPro" id="IPR050377">
    <property type="entry name" value="Radical_SAM_PqqE_MftC-like"/>
</dbReference>
<proteinExistence type="inferred from homology"/>
<comment type="cofactor">
    <cofactor evidence="8">
        <name>[4Fe-4S] cluster</name>
        <dbReference type="ChEBI" id="CHEBI:49883"/>
    </cofactor>
    <text evidence="8">Binds 1 [4Fe-4S] cluster. The cluster is coordinated with 3 cysteines and an exchangeable S-adenosyl-L-methionine.</text>
</comment>
<evidence type="ECO:0000256" key="8">
    <source>
        <dbReference type="HAMAP-Rule" id="MF_00660"/>
    </source>
</evidence>
<evidence type="ECO:0000313" key="11">
    <source>
        <dbReference type="Proteomes" id="UP001501777"/>
    </source>
</evidence>
<dbReference type="NCBIfam" id="TIGR02109">
    <property type="entry name" value="PQQ_syn_pqqE"/>
    <property type="match status" value="1"/>
</dbReference>
<evidence type="ECO:0000256" key="6">
    <source>
        <dbReference type="ARBA" id="ARBA00023004"/>
    </source>
</evidence>
<dbReference type="InterPro" id="IPR011843">
    <property type="entry name" value="PQQ_synth_PqqE_bac"/>
</dbReference>
<evidence type="ECO:0000256" key="5">
    <source>
        <dbReference type="ARBA" id="ARBA00023002"/>
    </source>
</evidence>
<dbReference type="PANTHER" id="PTHR11228:SF7">
    <property type="entry name" value="PQQA PEPTIDE CYCLASE"/>
    <property type="match status" value="1"/>
</dbReference>
<dbReference type="Pfam" id="PF04055">
    <property type="entry name" value="Radical_SAM"/>
    <property type="match status" value="1"/>
</dbReference>
<dbReference type="Gene3D" id="3.20.20.70">
    <property type="entry name" value="Aldolase class I"/>
    <property type="match status" value="1"/>
</dbReference>
<comment type="catalytic activity">
    <reaction evidence="8">
        <text>[PQQ precursor protein] + S-adenosyl-L-methionine = E-Y cross-linked-[PQQ precursor protein] + 5'-deoxyadenosine + L-methionine + H(+)</text>
        <dbReference type="Rhea" id="RHEA:56836"/>
        <dbReference type="Rhea" id="RHEA-COMP:14800"/>
        <dbReference type="Rhea" id="RHEA-COMP:14801"/>
        <dbReference type="ChEBI" id="CHEBI:15378"/>
        <dbReference type="ChEBI" id="CHEBI:17319"/>
        <dbReference type="ChEBI" id="CHEBI:57844"/>
        <dbReference type="ChEBI" id="CHEBI:59789"/>
        <dbReference type="ChEBI" id="CHEBI:141026"/>
        <dbReference type="ChEBI" id="CHEBI:141027"/>
        <dbReference type="EC" id="1.21.98.4"/>
    </reaction>
</comment>
<dbReference type="SFLD" id="SFLDS00029">
    <property type="entry name" value="Radical_SAM"/>
    <property type="match status" value="1"/>
</dbReference>
<comment type="caution">
    <text evidence="10">The sequence shown here is derived from an EMBL/GenBank/DDBJ whole genome shotgun (WGS) entry which is preliminary data.</text>
</comment>
<comment type="pathway">
    <text evidence="8">Cofactor biosynthesis; pyrroloquinoline quinone biosynthesis.</text>
</comment>
<dbReference type="SFLD" id="SFLDG01386">
    <property type="entry name" value="main_SPASM_domain-containing"/>
    <property type="match status" value="1"/>
</dbReference>
<dbReference type="CDD" id="cd21119">
    <property type="entry name" value="SPASM_PqqE"/>
    <property type="match status" value="1"/>
</dbReference>
<dbReference type="InterPro" id="IPR013785">
    <property type="entry name" value="Aldolase_TIM"/>
</dbReference>
<dbReference type="RefSeq" id="WP_344399271.1">
    <property type="nucleotide sequence ID" value="NZ_BAAASG010000004.1"/>
</dbReference>